<dbReference type="InterPro" id="IPR013096">
    <property type="entry name" value="Cupin_2"/>
</dbReference>
<gene>
    <name evidence="2" type="ORF">ACFOGJ_00980</name>
</gene>
<dbReference type="Pfam" id="PF07883">
    <property type="entry name" value="Cupin_2"/>
    <property type="match status" value="1"/>
</dbReference>
<dbReference type="Gene3D" id="2.60.120.10">
    <property type="entry name" value="Jelly Rolls"/>
    <property type="match status" value="1"/>
</dbReference>
<protein>
    <submittedName>
        <fullName evidence="2">Cupin domain-containing protein</fullName>
    </submittedName>
</protein>
<dbReference type="InterPro" id="IPR011051">
    <property type="entry name" value="RmlC_Cupin_sf"/>
</dbReference>
<keyword evidence="3" id="KW-1185">Reference proteome</keyword>
<sequence length="133" mass="14779">MPSGDQKFSHHVGAEGTFRADGLRNYFEYRDLGIKAATNGAVVAHVIRAREGDNATGQWHAHDVGFQMYYVLKGWARFEYEGQGVKTVRPGDCVLQPPGIRHREIEHSADFELIEIVMPGDFETHAVKGPEAG</sequence>
<comment type="caution">
    <text evidence="2">The sequence shown here is derived from an EMBL/GenBank/DDBJ whole genome shotgun (WGS) entry which is preliminary data.</text>
</comment>
<dbReference type="SUPFAM" id="SSF51182">
    <property type="entry name" value="RmlC-like cupins"/>
    <property type="match status" value="1"/>
</dbReference>
<dbReference type="EMBL" id="JBHRTR010000004">
    <property type="protein sequence ID" value="MFC3225784.1"/>
    <property type="molecule type" value="Genomic_DNA"/>
</dbReference>
<dbReference type="RefSeq" id="WP_379897516.1">
    <property type="nucleotide sequence ID" value="NZ_JBHRTR010000004.1"/>
</dbReference>
<organism evidence="2 3">
    <name type="scientific">Marinibaculum pumilum</name>
    <dbReference type="NCBI Taxonomy" id="1766165"/>
    <lineage>
        <taxon>Bacteria</taxon>
        <taxon>Pseudomonadati</taxon>
        <taxon>Pseudomonadota</taxon>
        <taxon>Alphaproteobacteria</taxon>
        <taxon>Rhodospirillales</taxon>
        <taxon>Rhodospirillaceae</taxon>
        <taxon>Marinibaculum</taxon>
    </lineage>
</organism>
<reference evidence="3" key="1">
    <citation type="journal article" date="2019" name="Int. J. Syst. Evol. Microbiol.">
        <title>The Global Catalogue of Microorganisms (GCM) 10K type strain sequencing project: providing services to taxonomists for standard genome sequencing and annotation.</title>
        <authorList>
            <consortium name="The Broad Institute Genomics Platform"/>
            <consortium name="The Broad Institute Genome Sequencing Center for Infectious Disease"/>
            <person name="Wu L."/>
            <person name="Ma J."/>
        </authorList>
    </citation>
    <scope>NUCLEOTIDE SEQUENCE [LARGE SCALE GENOMIC DNA]</scope>
    <source>
        <strain evidence="3">KCTC 42964</strain>
    </source>
</reference>
<evidence type="ECO:0000259" key="1">
    <source>
        <dbReference type="Pfam" id="PF07883"/>
    </source>
</evidence>
<evidence type="ECO:0000313" key="3">
    <source>
        <dbReference type="Proteomes" id="UP001595528"/>
    </source>
</evidence>
<accession>A0ABV7KTZ9</accession>
<name>A0ABV7KTZ9_9PROT</name>
<proteinExistence type="predicted"/>
<dbReference type="CDD" id="cd06980">
    <property type="entry name" value="cupin_bxe_c0505"/>
    <property type="match status" value="1"/>
</dbReference>
<evidence type="ECO:0000313" key="2">
    <source>
        <dbReference type="EMBL" id="MFC3225784.1"/>
    </source>
</evidence>
<feature type="domain" description="Cupin type-2" evidence="1">
    <location>
        <begin position="55"/>
        <end position="110"/>
    </location>
</feature>
<dbReference type="Proteomes" id="UP001595528">
    <property type="component" value="Unassembled WGS sequence"/>
</dbReference>
<dbReference type="InterPro" id="IPR014710">
    <property type="entry name" value="RmlC-like_jellyroll"/>
</dbReference>